<gene>
    <name evidence="2" type="ORF">MEUPH1_LOCUS1087</name>
</gene>
<dbReference type="SUPFAM" id="SSF53474">
    <property type="entry name" value="alpha/beta-Hydrolases"/>
    <property type="match status" value="1"/>
</dbReference>
<accession>A0AAV0VHZ4</accession>
<sequence>MDQRYTVSTELNSKKINVKGFEINYIQVGNGPHKLLIFPGVLGLISQFGPLTENLDDKKYTIYVWEPPGYGLSRPPNRDFSPGYLDRDADLAIALMEALGIERYSMLGWCNGGCTAMIAASRAADRVNRLVVWSCNAYVTAKDLEIYETTRDVYGWPEVRRITQFKAYGEKYVTDTWTGWIDSFQKILDEHDGDVCRGSLAKINAPTLIVHGAKDEFIPVEHGVYLHENIKRSTLEIIPEGRHIVHIMYPEKFVSIVDKFLSSMQ</sequence>
<dbReference type="Pfam" id="PF00561">
    <property type="entry name" value="Abhydrolase_1"/>
    <property type="match status" value="1"/>
</dbReference>
<reference evidence="2 3" key="1">
    <citation type="submission" date="2023-01" db="EMBL/GenBank/DDBJ databases">
        <authorList>
            <person name="Whitehead M."/>
        </authorList>
    </citation>
    <scope>NUCLEOTIDE SEQUENCE [LARGE SCALE GENOMIC DNA]</scope>
</reference>
<proteinExistence type="predicted"/>
<organism evidence="2 3">
    <name type="scientific">Macrosiphum euphorbiae</name>
    <name type="common">potato aphid</name>
    <dbReference type="NCBI Taxonomy" id="13131"/>
    <lineage>
        <taxon>Eukaryota</taxon>
        <taxon>Metazoa</taxon>
        <taxon>Ecdysozoa</taxon>
        <taxon>Arthropoda</taxon>
        <taxon>Hexapoda</taxon>
        <taxon>Insecta</taxon>
        <taxon>Pterygota</taxon>
        <taxon>Neoptera</taxon>
        <taxon>Paraneoptera</taxon>
        <taxon>Hemiptera</taxon>
        <taxon>Sternorrhyncha</taxon>
        <taxon>Aphidomorpha</taxon>
        <taxon>Aphidoidea</taxon>
        <taxon>Aphididae</taxon>
        <taxon>Macrosiphini</taxon>
        <taxon>Macrosiphum</taxon>
    </lineage>
</organism>
<evidence type="ECO:0000313" key="3">
    <source>
        <dbReference type="Proteomes" id="UP001160148"/>
    </source>
</evidence>
<dbReference type="EMBL" id="CARXXK010000001">
    <property type="protein sequence ID" value="CAI6343883.1"/>
    <property type="molecule type" value="Genomic_DNA"/>
</dbReference>
<comment type="caution">
    <text evidence="2">The sequence shown here is derived from an EMBL/GenBank/DDBJ whole genome shotgun (WGS) entry which is preliminary data.</text>
</comment>
<evidence type="ECO:0000259" key="1">
    <source>
        <dbReference type="Pfam" id="PF00561"/>
    </source>
</evidence>
<dbReference type="Gene3D" id="3.40.50.1820">
    <property type="entry name" value="alpha/beta hydrolase"/>
    <property type="match status" value="1"/>
</dbReference>
<feature type="domain" description="AB hydrolase-1" evidence="1">
    <location>
        <begin position="35"/>
        <end position="132"/>
    </location>
</feature>
<name>A0AAV0VHZ4_9HEMI</name>
<dbReference type="InterPro" id="IPR000073">
    <property type="entry name" value="AB_hydrolase_1"/>
</dbReference>
<dbReference type="PANTHER" id="PTHR46331">
    <property type="entry name" value="VALACYCLOVIR HYDROLASE"/>
    <property type="match status" value="1"/>
</dbReference>
<keyword evidence="3" id="KW-1185">Reference proteome</keyword>
<dbReference type="Proteomes" id="UP001160148">
    <property type="component" value="Unassembled WGS sequence"/>
</dbReference>
<dbReference type="GO" id="GO:0017171">
    <property type="term" value="F:serine hydrolase activity"/>
    <property type="evidence" value="ECO:0007669"/>
    <property type="project" value="TreeGrafter"/>
</dbReference>
<evidence type="ECO:0000313" key="2">
    <source>
        <dbReference type="EMBL" id="CAI6343883.1"/>
    </source>
</evidence>
<dbReference type="InterPro" id="IPR029058">
    <property type="entry name" value="AB_hydrolase_fold"/>
</dbReference>
<dbReference type="AlphaFoldDB" id="A0AAV0VHZ4"/>
<dbReference type="PANTHER" id="PTHR46331:SF2">
    <property type="entry name" value="VALACYCLOVIR HYDROLASE"/>
    <property type="match status" value="1"/>
</dbReference>
<protein>
    <recommendedName>
        <fullName evidence="1">AB hydrolase-1 domain-containing protein</fullName>
    </recommendedName>
</protein>